<dbReference type="InterPro" id="IPR050272">
    <property type="entry name" value="Isochorismatase-like_hydrls"/>
</dbReference>
<protein>
    <submittedName>
        <fullName evidence="3">Maleamate amidohydrolase</fullName>
        <ecNumber evidence="3">3.5.1.107</ecNumber>
    </submittedName>
</protein>
<dbReference type="SUPFAM" id="SSF52499">
    <property type="entry name" value="Isochorismatase-like hydrolases"/>
    <property type="match status" value="1"/>
</dbReference>
<evidence type="ECO:0000313" key="3">
    <source>
        <dbReference type="EMBL" id="KJF18270.1"/>
    </source>
</evidence>
<keyword evidence="1 3" id="KW-0378">Hydrolase</keyword>
<dbReference type="GO" id="GO:0016787">
    <property type="term" value="F:hydrolase activity"/>
    <property type="evidence" value="ECO:0007669"/>
    <property type="project" value="UniProtKB-KW"/>
</dbReference>
<gene>
    <name evidence="3" type="primary">nicF</name>
    <name evidence="3" type="ORF">AXFE_08670</name>
</gene>
<evidence type="ECO:0000313" key="4">
    <source>
        <dbReference type="Proteomes" id="UP000032360"/>
    </source>
</evidence>
<evidence type="ECO:0000259" key="2">
    <source>
        <dbReference type="Pfam" id="PF00857"/>
    </source>
</evidence>
<dbReference type="Gene3D" id="3.40.50.850">
    <property type="entry name" value="Isochorismatase-like"/>
    <property type="match status" value="1"/>
</dbReference>
<dbReference type="EC" id="3.5.1.107" evidence="3"/>
<dbReference type="Proteomes" id="UP000032360">
    <property type="component" value="Unassembled WGS sequence"/>
</dbReference>
<dbReference type="PATRIC" id="fig|1280514.3.peg.1136"/>
<sequence>MSKDFSKDEQDYQKAGFNGTVGFGNTPAIIVIDLVSAYLREGSPLFGDYQSVVAHSNEIIDAARSHGVLVVFTKVEYQNDGLDGGLFWKKVPSLSAFLRGSQYCEFTQEIKPLPGDLILTKQYASAFYGTSLSATLNASNIDTTIFCGVSTSGCVRASATDAISMGFHSIVARDGVGDRSPQIQEANLFDLNAKYADVVTTPEILKYLSSLQR</sequence>
<dbReference type="RefSeq" id="WP_052604625.1">
    <property type="nucleotide sequence ID" value="NZ_JXYS01000021.1"/>
</dbReference>
<name>A0A0D8HJY3_9ACTN</name>
<dbReference type="Pfam" id="PF00857">
    <property type="entry name" value="Isochorismatase"/>
    <property type="match status" value="1"/>
</dbReference>
<accession>A0A0D8HJY3</accession>
<dbReference type="InterPro" id="IPR000868">
    <property type="entry name" value="Isochorismatase-like_dom"/>
</dbReference>
<organism evidence="3 4">
    <name type="scientific">Acidithrix ferrooxidans</name>
    <dbReference type="NCBI Taxonomy" id="1280514"/>
    <lineage>
        <taxon>Bacteria</taxon>
        <taxon>Bacillati</taxon>
        <taxon>Actinomycetota</taxon>
        <taxon>Acidimicrobiia</taxon>
        <taxon>Acidimicrobiales</taxon>
        <taxon>Acidimicrobiaceae</taxon>
        <taxon>Acidithrix</taxon>
    </lineage>
</organism>
<comment type="caution">
    <text evidence="3">The sequence shown here is derived from an EMBL/GenBank/DDBJ whole genome shotgun (WGS) entry which is preliminary data.</text>
</comment>
<dbReference type="EMBL" id="JXYS01000021">
    <property type="protein sequence ID" value="KJF18270.1"/>
    <property type="molecule type" value="Genomic_DNA"/>
</dbReference>
<feature type="domain" description="Isochorismatase-like" evidence="2">
    <location>
        <begin position="28"/>
        <end position="202"/>
    </location>
</feature>
<dbReference type="AlphaFoldDB" id="A0A0D8HJY3"/>
<dbReference type="STRING" id="1280514.AXFE_08670"/>
<dbReference type="InterPro" id="IPR036380">
    <property type="entry name" value="Isochorismatase-like_sf"/>
</dbReference>
<dbReference type="PANTHER" id="PTHR43540">
    <property type="entry name" value="PEROXYUREIDOACRYLATE/UREIDOACRYLATE AMIDOHYDROLASE-RELATED"/>
    <property type="match status" value="1"/>
</dbReference>
<evidence type="ECO:0000256" key="1">
    <source>
        <dbReference type="ARBA" id="ARBA00022801"/>
    </source>
</evidence>
<dbReference type="PANTHER" id="PTHR43540:SF1">
    <property type="entry name" value="ISOCHORISMATASE HYDROLASE"/>
    <property type="match status" value="1"/>
</dbReference>
<keyword evidence="4" id="KW-1185">Reference proteome</keyword>
<dbReference type="OrthoDB" id="7500697at2"/>
<proteinExistence type="predicted"/>
<reference evidence="3 4" key="1">
    <citation type="submission" date="2015-01" db="EMBL/GenBank/DDBJ databases">
        <title>Draft genome of the acidophilic iron oxidizer Acidithrix ferrooxidans strain Py-F3.</title>
        <authorList>
            <person name="Poehlein A."/>
            <person name="Eisen S."/>
            <person name="Schloemann M."/>
            <person name="Johnson B.D."/>
            <person name="Daniel R."/>
            <person name="Muehling M."/>
        </authorList>
    </citation>
    <scope>NUCLEOTIDE SEQUENCE [LARGE SCALE GENOMIC DNA]</scope>
    <source>
        <strain evidence="3 4">Py-F3</strain>
    </source>
</reference>